<dbReference type="EMBL" id="AP019755">
    <property type="protein sequence ID" value="BBL35176.1"/>
    <property type="molecule type" value="Genomic_DNA"/>
</dbReference>
<gene>
    <name evidence="4" type="ORF">Nstercoris_01438</name>
</gene>
<sequence>MKIINFRASGFFLGVLSKAFLASVLLSVWAIQAASLGKLTVNSYLGQPLNAEIVLESVTNEEIDSLSARLASSKVFQKVGVNLAPYHATLSVSVKRRNNGHPYIHLSSSRALNEPVLNLLIELSSSSGLLLREYNVLLDPVETQKPAPADPIAVESTEKSEKSLAESAKEARPVEQAVSPVQSGNTYGPVVRGDNLSNIARQVAPGSVNLNQMLVALYRANRDAFLEGNMNLLKTGVVLHIPAEDEVLAITTREASREVAIQRESWDDYRQKVAASVVNSSENSKLEQAQSGKIKTVSEESLAVEANKPEEVLILSKGEMLNDSASVEKTTDRTAQDYLRMMEEDAIAKEHALQEASERVTMLEQNVMKLQRLLDLKESVAAEGVDTDSERTQLELDLQEILAESKPVDEAVIEEETGNARMPTTNVDEGNTASPFTIPAQPVKPAVSPDSPQSANVAEDEPDFVETLVRYTTENSQWVAAGLGALLMSALGVAAIRRRRRSSDEMDDDFSTLYDDAENEDALPTELASSNGKEMHELSEKPFDQQAVGVSETDNLDTSVDNHTDVDPGVFFGGKQDSEKATTSSFFVADVSNQMEPVSDSEDEEADTTDSYQFEHQKGTLDGTEEKPILQEDNENEQWVFTSDDDQLEKQPDTSHMLNDHEEDVLSHDTEHQLDFDIQLPEENELEEQVARTVDKIPELDADFANIDLDLGEAPQIKDESFTGDAGARQQEIATKLDLAKAYLEMDDSEGARDILEEVLREGDQEQQSSARSLLDKLG</sequence>
<protein>
    <recommendedName>
        <fullName evidence="3">FimV N-terminal domain-containing protein</fullName>
    </recommendedName>
</protein>
<keyword evidence="5" id="KW-1185">Reference proteome</keyword>
<feature type="compositionally biased region" description="Acidic residues" evidence="2">
    <location>
        <begin position="599"/>
        <end position="608"/>
    </location>
</feature>
<dbReference type="AlphaFoldDB" id="A0A4Y1YM39"/>
<dbReference type="KEGG" id="nst:Nstercoris_01438"/>
<feature type="coiled-coil region" evidence="1">
    <location>
        <begin position="339"/>
        <end position="373"/>
    </location>
</feature>
<dbReference type="NCBIfam" id="TIGR03504">
    <property type="entry name" value="FimV_Cterm"/>
    <property type="match status" value="1"/>
</dbReference>
<keyword evidence="1" id="KW-0175">Coiled coil</keyword>
<feature type="compositionally biased region" description="Basic and acidic residues" evidence="2">
    <location>
        <begin position="613"/>
        <end position="626"/>
    </location>
</feature>
<feature type="domain" description="FimV N-terminal" evidence="3">
    <location>
        <begin position="35"/>
        <end position="140"/>
    </location>
</feature>
<dbReference type="InterPro" id="IPR020012">
    <property type="entry name" value="LysM_FimV"/>
</dbReference>
<feature type="region of interest" description="Disordered" evidence="2">
    <location>
        <begin position="595"/>
        <end position="626"/>
    </location>
</feature>
<dbReference type="InterPro" id="IPR057840">
    <property type="entry name" value="FimV_N"/>
</dbReference>
<dbReference type="InterPro" id="IPR020011">
    <property type="entry name" value="FimV_C"/>
</dbReference>
<name>A0A4Y1YM39_9PROT</name>
<dbReference type="NCBIfam" id="TIGR03505">
    <property type="entry name" value="FimV_core"/>
    <property type="match status" value="1"/>
</dbReference>
<feature type="compositionally biased region" description="Acidic residues" evidence="2">
    <location>
        <begin position="505"/>
        <end position="523"/>
    </location>
</feature>
<evidence type="ECO:0000313" key="4">
    <source>
        <dbReference type="EMBL" id="BBL35176.1"/>
    </source>
</evidence>
<dbReference type="Gene3D" id="1.20.58.2200">
    <property type="match status" value="1"/>
</dbReference>
<dbReference type="InterPro" id="IPR038440">
    <property type="entry name" value="FimV_C_sf"/>
</dbReference>
<evidence type="ECO:0000313" key="5">
    <source>
        <dbReference type="Proteomes" id="UP000316473"/>
    </source>
</evidence>
<evidence type="ECO:0000256" key="2">
    <source>
        <dbReference type="SAM" id="MobiDB-lite"/>
    </source>
</evidence>
<evidence type="ECO:0000259" key="3">
    <source>
        <dbReference type="Pfam" id="PF25800"/>
    </source>
</evidence>
<feature type="region of interest" description="Disordered" evidence="2">
    <location>
        <begin position="499"/>
        <end position="523"/>
    </location>
</feature>
<reference evidence="4 5" key="1">
    <citation type="submission" date="2019-06" db="EMBL/GenBank/DDBJ databases">
        <title>Nitrosomonas stercoris KYUHI-S whole genome shotgun sequence.</title>
        <authorList>
            <person name="Nakagawa T."/>
            <person name="Tsuchiya Y."/>
            <person name="Takahashi R."/>
        </authorList>
    </citation>
    <scope>NUCLEOTIDE SEQUENCE [LARGE SCALE GENOMIC DNA]</scope>
    <source>
        <strain evidence="4 5">KYUHI-S</strain>
    </source>
</reference>
<feature type="region of interest" description="Disordered" evidence="2">
    <location>
        <begin position="760"/>
        <end position="779"/>
    </location>
</feature>
<proteinExistence type="predicted"/>
<feature type="compositionally biased region" description="Basic and acidic residues" evidence="2">
    <location>
        <begin position="156"/>
        <end position="173"/>
    </location>
</feature>
<organism evidence="4 5">
    <name type="scientific">Nitrosomonas stercoris</name>
    <dbReference type="NCBI Taxonomy" id="1444684"/>
    <lineage>
        <taxon>Bacteria</taxon>
        <taxon>Pseudomonadati</taxon>
        <taxon>Pseudomonadota</taxon>
        <taxon>Betaproteobacteria</taxon>
        <taxon>Nitrosomonadales</taxon>
        <taxon>Nitrosomonadaceae</taxon>
        <taxon>Nitrosomonas</taxon>
    </lineage>
</organism>
<dbReference type="Proteomes" id="UP000316473">
    <property type="component" value="Chromosome"/>
</dbReference>
<feature type="region of interest" description="Disordered" evidence="2">
    <location>
        <begin position="145"/>
        <end position="186"/>
    </location>
</feature>
<evidence type="ECO:0000256" key="1">
    <source>
        <dbReference type="SAM" id="Coils"/>
    </source>
</evidence>
<dbReference type="Pfam" id="PF25800">
    <property type="entry name" value="FimV_N"/>
    <property type="match status" value="1"/>
</dbReference>
<accession>A0A4Y1YM39</accession>